<organism evidence="1 2">
    <name type="scientific">Coptis chinensis</name>
    <dbReference type="NCBI Taxonomy" id="261450"/>
    <lineage>
        <taxon>Eukaryota</taxon>
        <taxon>Viridiplantae</taxon>
        <taxon>Streptophyta</taxon>
        <taxon>Embryophyta</taxon>
        <taxon>Tracheophyta</taxon>
        <taxon>Spermatophyta</taxon>
        <taxon>Magnoliopsida</taxon>
        <taxon>Ranunculales</taxon>
        <taxon>Ranunculaceae</taxon>
        <taxon>Coptidoideae</taxon>
        <taxon>Coptis</taxon>
    </lineage>
</organism>
<protein>
    <submittedName>
        <fullName evidence="1">Uncharacterized protein</fullName>
    </submittedName>
</protein>
<accession>A0A835HSU7</accession>
<comment type="caution">
    <text evidence="1">The sequence shown here is derived from an EMBL/GenBank/DDBJ whole genome shotgun (WGS) entry which is preliminary data.</text>
</comment>
<dbReference type="EMBL" id="JADFTS010000005">
    <property type="protein sequence ID" value="KAF9605131.1"/>
    <property type="molecule type" value="Genomic_DNA"/>
</dbReference>
<proteinExistence type="predicted"/>
<evidence type="ECO:0000313" key="1">
    <source>
        <dbReference type="EMBL" id="KAF9605131.1"/>
    </source>
</evidence>
<keyword evidence="2" id="KW-1185">Reference proteome</keyword>
<evidence type="ECO:0000313" key="2">
    <source>
        <dbReference type="Proteomes" id="UP000631114"/>
    </source>
</evidence>
<name>A0A835HSU7_9MAGN</name>
<dbReference type="AlphaFoldDB" id="A0A835HSU7"/>
<reference evidence="1 2" key="1">
    <citation type="submission" date="2020-10" db="EMBL/GenBank/DDBJ databases">
        <title>The Coptis chinensis genome and diversification of protoberbering-type alkaloids.</title>
        <authorList>
            <person name="Wang B."/>
            <person name="Shu S."/>
            <person name="Song C."/>
            <person name="Liu Y."/>
        </authorList>
    </citation>
    <scope>NUCLEOTIDE SEQUENCE [LARGE SCALE GENOMIC DNA]</scope>
    <source>
        <strain evidence="1">HL-2020</strain>
        <tissue evidence="1">Leaf</tissue>
    </source>
</reference>
<dbReference type="Proteomes" id="UP000631114">
    <property type="component" value="Unassembled WGS sequence"/>
</dbReference>
<sequence length="173" mass="19780">MKLHNLRHLTTVSSFLERIGGKIHPDLWAETKRFQQARWEFQQQSVLLLSLGGAYYALENANRASVASVTEVLEIKQNVIKESEDAEFEASHQCVFLLGENRWEDSYRLVGRNKEVSASKVEFQQQSVLIVVGRGVYYVQFLEWVDKGTKCPYCEGLGYNICDVCEGKTLIRA</sequence>
<dbReference type="OrthoDB" id="1001489at2759"/>
<gene>
    <name evidence="1" type="ORF">IFM89_014122</name>
</gene>